<dbReference type="Gene3D" id="3.20.20.140">
    <property type="entry name" value="Metal-dependent hydrolases"/>
    <property type="match status" value="2"/>
</dbReference>
<dbReference type="Proteomes" id="UP001162131">
    <property type="component" value="Unassembled WGS sequence"/>
</dbReference>
<evidence type="ECO:0000313" key="2">
    <source>
        <dbReference type="EMBL" id="CAG9322076.1"/>
    </source>
</evidence>
<accession>A0AAU9JA17</accession>
<dbReference type="GO" id="GO:0005737">
    <property type="term" value="C:cytoplasm"/>
    <property type="evidence" value="ECO:0007669"/>
    <property type="project" value="TreeGrafter"/>
</dbReference>
<sequence length="655" mass="74683">MVKSALISRHIVSYKSRHPLYGIILIENEEISDVIIVDDNIPASALFSKFREWNPINYENYYISPGIIEIGVRPEWETYVNITKMAASGGVTLLLEEKSIHTEITNPIDELYCDIGLIKRIDSNNLEDIKKLKKSSAFAFKGYLYPPSNKVASLPNDLPWLLSKVRDTGKPLIIDPSIPQGRMLHMASPCRHMNLEERIAADITKDMEFSAAAFPESIYPDEEGSPNEEPVRWNLNRTRSGIPTFSSSRNSSKIAEPLRISNKFDLNNHMPDIEEEDTMRSRGRTIMRDIKKRRQSSYHDIYEDLDYRIKVIESDIQAISKAEITTYQTAGSTVYSKQLPRRRSSSFSDFSFREFLQAVPQEEAAQPAPPMSSIQKRLKGKRPMPLNTHMEVTIQKDRIYLNHVANIPDKWELKGVKKILEVLQAESCKVHICNLSSAAAVNKIRQNKSTNESTVTCDTCPHYMSFSDKDIQDGDTRFKDYPPIRNQANCNLLWELLKLKGIDIISSHHASIPSEYKNLDNGSFRKALSGINGLGFSMQIVWTALSSVNANDSLKEHYIVRLAKWFSMHPAKLLGIESKRGSIERGKYADLIIWNPYQSISCHTYSAMKESCIYEGRELMGQVIKVLVRGMEVFDNGNFQAYGEYLKQNTIIKDF</sequence>
<dbReference type="GO" id="GO:0004038">
    <property type="term" value="F:allantoinase activity"/>
    <property type="evidence" value="ECO:0007669"/>
    <property type="project" value="TreeGrafter"/>
</dbReference>
<evidence type="ECO:0000259" key="1">
    <source>
        <dbReference type="Pfam" id="PF01979"/>
    </source>
</evidence>
<dbReference type="PANTHER" id="PTHR43668">
    <property type="entry name" value="ALLANTOINASE"/>
    <property type="match status" value="1"/>
</dbReference>
<dbReference type="InterPro" id="IPR050138">
    <property type="entry name" value="DHOase/Allantoinase_Hydrolase"/>
</dbReference>
<reference evidence="2" key="1">
    <citation type="submission" date="2021-09" db="EMBL/GenBank/DDBJ databases">
        <authorList>
            <consortium name="AG Swart"/>
            <person name="Singh M."/>
            <person name="Singh A."/>
            <person name="Seah K."/>
            <person name="Emmerich C."/>
        </authorList>
    </citation>
    <scope>NUCLEOTIDE SEQUENCE</scope>
    <source>
        <strain evidence="2">ATCC30299</strain>
    </source>
</reference>
<dbReference type="GO" id="GO:0006145">
    <property type="term" value="P:purine nucleobase catabolic process"/>
    <property type="evidence" value="ECO:0007669"/>
    <property type="project" value="TreeGrafter"/>
</dbReference>
<organism evidence="2 3">
    <name type="scientific">Blepharisma stoltei</name>
    <dbReference type="NCBI Taxonomy" id="1481888"/>
    <lineage>
        <taxon>Eukaryota</taxon>
        <taxon>Sar</taxon>
        <taxon>Alveolata</taxon>
        <taxon>Ciliophora</taxon>
        <taxon>Postciliodesmatophora</taxon>
        <taxon>Heterotrichea</taxon>
        <taxon>Heterotrichida</taxon>
        <taxon>Blepharismidae</taxon>
        <taxon>Blepharisma</taxon>
    </lineage>
</organism>
<dbReference type="AlphaFoldDB" id="A0AAU9JA17"/>
<feature type="domain" description="Amidohydrolase-related" evidence="1">
    <location>
        <begin position="559"/>
        <end position="630"/>
    </location>
</feature>
<proteinExistence type="predicted"/>
<dbReference type="SUPFAM" id="SSF51338">
    <property type="entry name" value="Composite domain of metallo-dependent hydrolases"/>
    <property type="match status" value="1"/>
</dbReference>
<gene>
    <name evidence="2" type="ORF">BSTOLATCC_MIC30457</name>
</gene>
<dbReference type="PANTHER" id="PTHR43668:SF2">
    <property type="entry name" value="ALLANTOINASE"/>
    <property type="match status" value="1"/>
</dbReference>
<keyword evidence="3" id="KW-1185">Reference proteome</keyword>
<dbReference type="InterPro" id="IPR011059">
    <property type="entry name" value="Metal-dep_hydrolase_composite"/>
</dbReference>
<evidence type="ECO:0000313" key="3">
    <source>
        <dbReference type="Proteomes" id="UP001162131"/>
    </source>
</evidence>
<dbReference type="EMBL" id="CAJZBQ010000030">
    <property type="protein sequence ID" value="CAG9322076.1"/>
    <property type="molecule type" value="Genomic_DNA"/>
</dbReference>
<dbReference type="SUPFAM" id="SSF51556">
    <property type="entry name" value="Metallo-dependent hydrolases"/>
    <property type="match status" value="1"/>
</dbReference>
<name>A0AAU9JA17_9CILI</name>
<dbReference type="Pfam" id="PF01979">
    <property type="entry name" value="Amidohydro_1"/>
    <property type="match status" value="1"/>
</dbReference>
<protein>
    <recommendedName>
        <fullName evidence="1">Amidohydrolase-related domain-containing protein</fullName>
    </recommendedName>
</protein>
<comment type="caution">
    <text evidence="2">The sequence shown here is derived from an EMBL/GenBank/DDBJ whole genome shotgun (WGS) entry which is preliminary data.</text>
</comment>
<dbReference type="InterPro" id="IPR032466">
    <property type="entry name" value="Metal_Hydrolase"/>
</dbReference>
<dbReference type="InterPro" id="IPR006680">
    <property type="entry name" value="Amidohydro-rel"/>
</dbReference>